<proteinExistence type="inferred from homology"/>
<keyword evidence="6" id="KW-0029">Amino-acid transport</keyword>
<feature type="transmembrane region" description="Helical" evidence="9">
    <location>
        <begin position="184"/>
        <end position="205"/>
    </location>
</feature>
<evidence type="ECO:0000256" key="5">
    <source>
        <dbReference type="ARBA" id="ARBA00022692"/>
    </source>
</evidence>
<dbReference type="PANTHER" id="PTHR30614:SF0">
    <property type="entry name" value="L-CYSTINE TRANSPORT SYSTEM PERMEASE PROTEIN TCYL"/>
    <property type="match status" value="1"/>
</dbReference>
<comment type="caution">
    <text evidence="11">The sequence shown here is derived from an EMBL/GenBank/DDBJ whole genome shotgun (WGS) entry which is preliminary data.</text>
</comment>
<protein>
    <submittedName>
        <fullName evidence="11">ABC transporter</fullName>
    </submittedName>
</protein>
<evidence type="ECO:0000256" key="6">
    <source>
        <dbReference type="ARBA" id="ARBA00022970"/>
    </source>
</evidence>
<evidence type="ECO:0000313" key="12">
    <source>
        <dbReference type="Proteomes" id="UP000216020"/>
    </source>
</evidence>
<evidence type="ECO:0000256" key="1">
    <source>
        <dbReference type="ARBA" id="ARBA00004429"/>
    </source>
</evidence>
<comment type="subcellular location">
    <subcellularLocation>
        <location evidence="1">Cell inner membrane</location>
        <topology evidence="1">Multi-pass membrane protein</topology>
    </subcellularLocation>
    <subcellularLocation>
        <location evidence="9">Cell membrane</location>
        <topology evidence="9">Multi-pass membrane protein</topology>
    </subcellularLocation>
</comment>
<evidence type="ECO:0000256" key="9">
    <source>
        <dbReference type="RuleBase" id="RU363032"/>
    </source>
</evidence>
<reference evidence="12" key="1">
    <citation type="submission" date="2017-05" db="EMBL/GenBank/DDBJ databases">
        <title>Complete and WGS of Bordetella genogroups.</title>
        <authorList>
            <person name="Spilker T."/>
            <person name="Lipuma J."/>
        </authorList>
    </citation>
    <scope>NUCLEOTIDE SEQUENCE [LARGE SCALE GENOMIC DNA]</scope>
    <source>
        <strain evidence="12">AU16122</strain>
    </source>
</reference>
<dbReference type="Gene3D" id="1.10.3720.10">
    <property type="entry name" value="MetI-like"/>
    <property type="match status" value="1"/>
</dbReference>
<organism evidence="11 12">
    <name type="scientific">Bordetella genomosp. 10</name>
    <dbReference type="NCBI Taxonomy" id="1416804"/>
    <lineage>
        <taxon>Bacteria</taxon>
        <taxon>Pseudomonadati</taxon>
        <taxon>Pseudomonadota</taxon>
        <taxon>Betaproteobacteria</taxon>
        <taxon>Burkholderiales</taxon>
        <taxon>Alcaligenaceae</taxon>
        <taxon>Bordetella</taxon>
    </lineage>
</organism>
<feature type="transmembrane region" description="Helical" evidence="9">
    <location>
        <begin position="6"/>
        <end position="36"/>
    </location>
</feature>
<keyword evidence="7 9" id="KW-1133">Transmembrane helix</keyword>
<keyword evidence="8 9" id="KW-0472">Membrane</keyword>
<dbReference type="Pfam" id="PF00528">
    <property type="entry name" value="BPD_transp_1"/>
    <property type="match status" value="1"/>
</dbReference>
<keyword evidence="12" id="KW-1185">Reference proteome</keyword>
<evidence type="ECO:0000259" key="10">
    <source>
        <dbReference type="PROSITE" id="PS50928"/>
    </source>
</evidence>
<dbReference type="NCBIfam" id="TIGR01726">
    <property type="entry name" value="HEQRo_perm_3TM"/>
    <property type="match status" value="1"/>
</dbReference>
<dbReference type="GO" id="GO:0006865">
    <property type="term" value="P:amino acid transport"/>
    <property type="evidence" value="ECO:0007669"/>
    <property type="project" value="UniProtKB-KW"/>
</dbReference>
<dbReference type="InterPro" id="IPR010065">
    <property type="entry name" value="AA_ABC_transptr_permease_3TM"/>
</dbReference>
<keyword evidence="5 9" id="KW-0812">Transmembrane</keyword>
<accession>A0A261S555</accession>
<feature type="transmembrane region" description="Helical" evidence="9">
    <location>
        <begin position="144"/>
        <end position="164"/>
    </location>
</feature>
<dbReference type="Proteomes" id="UP000216020">
    <property type="component" value="Unassembled WGS sequence"/>
</dbReference>
<sequence length="218" mass="24020">MAFSEILISIWGGFWATAGVIAIALLYGIPFALVFGTLQHEWAGWRRFIVTAFIEFWRSSPIVVLLFVFYYALPMAHVELSAMTVGSMVLGMNIGGYGSQAVRGGLQALDRGQSEAGISLGLSPLQNLVFIQLPQVLRSGIPTFINLFIQLVKGTALVSLLSLADMTYRAKEIAQVTFMPAPAYLALLVSYFAVCYPLTVLGRYLERRHGHVDRRSNV</sequence>
<evidence type="ECO:0000256" key="2">
    <source>
        <dbReference type="ARBA" id="ARBA00010072"/>
    </source>
</evidence>
<dbReference type="PROSITE" id="PS50928">
    <property type="entry name" value="ABC_TM1"/>
    <property type="match status" value="1"/>
</dbReference>
<gene>
    <name evidence="11" type="ORF">CAL29_26075</name>
</gene>
<keyword evidence="3 9" id="KW-0813">Transport</keyword>
<dbReference type="GO" id="GO:0022857">
    <property type="term" value="F:transmembrane transporter activity"/>
    <property type="evidence" value="ECO:0007669"/>
    <property type="project" value="InterPro"/>
</dbReference>
<evidence type="ECO:0000256" key="7">
    <source>
        <dbReference type="ARBA" id="ARBA00022989"/>
    </source>
</evidence>
<dbReference type="SUPFAM" id="SSF161098">
    <property type="entry name" value="MetI-like"/>
    <property type="match status" value="1"/>
</dbReference>
<dbReference type="EMBL" id="NEVM01000005">
    <property type="protein sequence ID" value="OZI32498.1"/>
    <property type="molecule type" value="Genomic_DNA"/>
</dbReference>
<evidence type="ECO:0000313" key="11">
    <source>
        <dbReference type="EMBL" id="OZI32498.1"/>
    </source>
</evidence>
<dbReference type="GO" id="GO:0043190">
    <property type="term" value="C:ATP-binding cassette (ABC) transporter complex"/>
    <property type="evidence" value="ECO:0007669"/>
    <property type="project" value="InterPro"/>
</dbReference>
<dbReference type="InterPro" id="IPR000515">
    <property type="entry name" value="MetI-like"/>
</dbReference>
<name>A0A261S555_9BORD</name>
<dbReference type="OrthoDB" id="7026155at2"/>
<dbReference type="InterPro" id="IPR043429">
    <property type="entry name" value="ArtM/GltK/GlnP/TcyL/YhdX-like"/>
</dbReference>
<dbReference type="PANTHER" id="PTHR30614">
    <property type="entry name" value="MEMBRANE COMPONENT OF AMINO ACID ABC TRANSPORTER"/>
    <property type="match status" value="1"/>
</dbReference>
<dbReference type="InterPro" id="IPR035906">
    <property type="entry name" value="MetI-like_sf"/>
</dbReference>
<feature type="domain" description="ABC transmembrane type-1" evidence="10">
    <location>
        <begin position="10"/>
        <end position="202"/>
    </location>
</feature>
<keyword evidence="4" id="KW-1003">Cell membrane</keyword>
<evidence type="ECO:0000256" key="4">
    <source>
        <dbReference type="ARBA" id="ARBA00022475"/>
    </source>
</evidence>
<evidence type="ECO:0000256" key="8">
    <source>
        <dbReference type="ARBA" id="ARBA00023136"/>
    </source>
</evidence>
<dbReference type="AlphaFoldDB" id="A0A261S555"/>
<comment type="similarity">
    <text evidence="2">Belongs to the binding-protein-dependent transport system permease family. HisMQ subfamily.</text>
</comment>
<dbReference type="RefSeq" id="WP_094856918.1">
    <property type="nucleotide sequence ID" value="NZ_NEVM01000005.1"/>
</dbReference>
<feature type="transmembrane region" description="Helical" evidence="9">
    <location>
        <begin position="48"/>
        <end position="72"/>
    </location>
</feature>
<evidence type="ECO:0000256" key="3">
    <source>
        <dbReference type="ARBA" id="ARBA00022448"/>
    </source>
</evidence>
<dbReference type="CDD" id="cd06261">
    <property type="entry name" value="TM_PBP2"/>
    <property type="match status" value="1"/>
</dbReference>